<proteinExistence type="predicted"/>
<feature type="transmembrane region" description="Helical" evidence="1">
    <location>
        <begin position="71"/>
        <end position="91"/>
    </location>
</feature>
<keyword evidence="1" id="KW-0472">Membrane</keyword>
<feature type="transmembrane region" description="Helical" evidence="1">
    <location>
        <begin position="28"/>
        <end position="51"/>
    </location>
</feature>
<evidence type="ECO:0000313" key="3">
    <source>
        <dbReference type="EMBL" id="KPY35201.1"/>
    </source>
</evidence>
<reference evidence="3 4" key="1">
    <citation type="submission" date="2015-09" db="EMBL/GenBank/DDBJ databases">
        <title>Genome announcement of multiple Pseudomonas syringae strains.</title>
        <authorList>
            <person name="Thakur S."/>
            <person name="Wang P.W."/>
            <person name="Gong Y."/>
            <person name="Weir B.S."/>
            <person name="Guttman D.S."/>
        </authorList>
    </citation>
    <scope>NUCLEOTIDE SEQUENCE [LARGE SCALE GENOMIC DNA]</scope>
    <source>
        <strain evidence="3 4">ICMP3956</strain>
    </source>
</reference>
<evidence type="ECO:0000256" key="1">
    <source>
        <dbReference type="SAM" id="Phobius"/>
    </source>
</evidence>
<dbReference type="InterPro" id="IPR046586">
    <property type="entry name" value="DUF6644"/>
</dbReference>
<feature type="domain" description="DUF6644" evidence="2">
    <location>
        <begin position="13"/>
        <end position="164"/>
    </location>
</feature>
<protein>
    <recommendedName>
        <fullName evidence="2">DUF6644 domain-containing protein</fullName>
    </recommendedName>
</protein>
<gene>
    <name evidence="3" type="ORF">ALO52_00794</name>
</gene>
<dbReference type="Proteomes" id="UP000050562">
    <property type="component" value="Unassembled WGS sequence"/>
</dbReference>
<organism evidence="3 4">
    <name type="scientific">Pseudomonas syringae pv. primulae</name>
    <dbReference type="NCBI Taxonomy" id="251707"/>
    <lineage>
        <taxon>Bacteria</taxon>
        <taxon>Pseudomonadati</taxon>
        <taxon>Pseudomonadota</taxon>
        <taxon>Gammaproteobacteria</taxon>
        <taxon>Pseudomonadales</taxon>
        <taxon>Pseudomonadaceae</taxon>
        <taxon>Pseudomonas</taxon>
    </lineage>
</organism>
<dbReference type="Pfam" id="PF20349">
    <property type="entry name" value="DUF6644"/>
    <property type="match status" value="1"/>
</dbReference>
<feature type="transmembrane region" description="Helical" evidence="1">
    <location>
        <begin position="145"/>
        <end position="163"/>
    </location>
</feature>
<comment type="caution">
    <text evidence="3">The sequence shown here is derived from an EMBL/GenBank/DDBJ whole genome shotgun (WGS) entry which is preliminary data.</text>
</comment>
<keyword evidence="1" id="KW-1133">Transmembrane helix</keyword>
<dbReference type="AlphaFoldDB" id="A0A0P9YC55"/>
<accession>A0A0P9YC55</accession>
<evidence type="ECO:0000313" key="4">
    <source>
        <dbReference type="Proteomes" id="UP000050562"/>
    </source>
</evidence>
<sequence length="165" mass="17921">MMAVVNDGSWLVWLEASPLGQAMRGEVWLYPIIEVVHIIGFAVLVGSVILFDLRVLGWSKDIPITALARHLLVWALAALLLIVPAGLMMFAAHPDELVNNGVFILKLCLIAAAGTNAALFHVGVYRSVTHWNTRLAAPCVARFHAVLSIALWIGVVTCGRLLAYT</sequence>
<dbReference type="PATRIC" id="fig|251707.3.peg.1046"/>
<keyword evidence="1" id="KW-0812">Transmembrane</keyword>
<name>A0A0P9YC55_9PSED</name>
<evidence type="ECO:0000259" key="2">
    <source>
        <dbReference type="Pfam" id="PF20349"/>
    </source>
</evidence>
<feature type="transmembrane region" description="Helical" evidence="1">
    <location>
        <begin position="103"/>
        <end position="124"/>
    </location>
</feature>
<dbReference type="EMBL" id="LJRC01000172">
    <property type="protein sequence ID" value="KPY35201.1"/>
    <property type="molecule type" value="Genomic_DNA"/>
</dbReference>